<organism evidence="2 3">
    <name type="scientific">Porites lobata</name>
    <dbReference type="NCBI Taxonomy" id="104759"/>
    <lineage>
        <taxon>Eukaryota</taxon>
        <taxon>Metazoa</taxon>
        <taxon>Cnidaria</taxon>
        <taxon>Anthozoa</taxon>
        <taxon>Hexacorallia</taxon>
        <taxon>Scleractinia</taxon>
        <taxon>Fungiina</taxon>
        <taxon>Poritidae</taxon>
        <taxon>Porites</taxon>
    </lineage>
</organism>
<comment type="caution">
    <text evidence="2">The sequence shown here is derived from an EMBL/GenBank/DDBJ whole genome shotgun (WGS) entry which is preliminary data.</text>
</comment>
<protein>
    <submittedName>
        <fullName evidence="2">Uncharacterized protein</fullName>
    </submittedName>
</protein>
<dbReference type="Proteomes" id="UP001159405">
    <property type="component" value="Unassembled WGS sequence"/>
</dbReference>
<accession>A0ABN8SD95</accession>
<evidence type="ECO:0000256" key="1">
    <source>
        <dbReference type="SAM" id="MobiDB-lite"/>
    </source>
</evidence>
<reference evidence="2 3" key="1">
    <citation type="submission" date="2022-05" db="EMBL/GenBank/DDBJ databases">
        <authorList>
            <consortium name="Genoscope - CEA"/>
            <person name="William W."/>
        </authorList>
    </citation>
    <scope>NUCLEOTIDE SEQUENCE [LARGE SCALE GENOMIC DNA]</scope>
</reference>
<gene>
    <name evidence="2" type="ORF">PLOB_00044460</name>
</gene>
<feature type="region of interest" description="Disordered" evidence="1">
    <location>
        <begin position="1"/>
        <end position="28"/>
    </location>
</feature>
<sequence length="86" mass="9981">MMNPTKDDSPYEEDAFDIPDTPPDFDLESEEEMELEEKEARDLSMWKITIPHVIMETKQKGIFIISVERRDITEGDLKSSMSSRAN</sequence>
<feature type="compositionally biased region" description="Acidic residues" evidence="1">
    <location>
        <begin position="10"/>
        <end position="28"/>
    </location>
</feature>
<proteinExistence type="predicted"/>
<keyword evidence="3" id="KW-1185">Reference proteome</keyword>
<dbReference type="EMBL" id="CALNXK010000751">
    <property type="protein sequence ID" value="CAH3189677.1"/>
    <property type="molecule type" value="Genomic_DNA"/>
</dbReference>
<name>A0ABN8SD95_9CNID</name>
<evidence type="ECO:0000313" key="3">
    <source>
        <dbReference type="Proteomes" id="UP001159405"/>
    </source>
</evidence>
<evidence type="ECO:0000313" key="2">
    <source>
        <dbReference type="EMBL" id="CAH3189677.1"/>
    </source>
</evidence>